<protein>
    <submittedName>
        <fullName evidence="1">Uncharacterized protein</fullName>
    </submittedName>
</protein>
<name>B4CUP1_9BACT</name>
<dbReference type="EMBL" id="ABVL01000001">
    <property type="protein sequence ID" value="EDY22279.1"/>
    <property type="molecule type" value="Genomic_DNA"/>
</dbReference>
<gene>
    <name evidence="1" type="ORF">CfE428DRAFT_0404</name>
</gene>
<dbReference type="AlphaFoldDB" id="B4CUP1"/>
<sequence length="64" mass="7360">MSEITFPIEFIGGSRDGEIREATAAPDYLEVRVEGGFKEIYERQNSEPPFVYVQIGYAQNETWK</sequence>
<dbReference type="Proteomes" id="UP000005824">
    <property type="component" value="Unassembled WGS sequence"/>
</dbReference>
<dbReference type="STRING" id="497964.CfE428DRAFT_0404"/>
<organism evidence="1 2">
    <name type="scientific">Chthoniobacter flavus Ellin428</name>
    <dbReference type="NCBI Taxonomy" id="497964"/>
    <lineage>
        <taxon>Bacteria</taxon>
        <taxon>Pseudomonadati</taxon>
        <taxon>Verrucomicrobiota</taxon>
        <taxon>Spartobacteria</taxon>
        <taxon>Chthoniobacterales</taxon>
        <taxon>Chthoniobacteraceae</taxon>
        <taxon>Chthoniobacter</taxon>
    </lineage>
</organism>
<dbReference type="RefSeq" id="WP_006977731.1">
    <property type="nucleotide sequence ID" value="NZ_ABVL01000001.1"/>
</dbReference>
<accession>B4CUP1</accession>
<comment type="caution">
    <text evidence="1">The sequence shown here is derived from an EMBL/GenBank/DDBJ whole genome shotgun (WGS) entry which is preliminary data.</text>
</comment>
<evidence type="ECO:0000313" key="1">
    <source>
        <dbReference type="EMBL" id="EDY22279.1"/>
    </source>
</evidence>
<proteinExistence type="predicted"/>
<dbReference type="InParanoid" id="B4CUP1"/>
<keyword evidence="2" id="KW-1185">Reference proteome</keyword>
<evidence type="ECO:0000313" key="2">
    <source>
        <dbReference type="Proteomes" id="UP000005824"/>
    </source>
</evidence>
<reference evidence="1 2" key="1">
    <citation type="journal article" date="2011" name="J. Bacteriol.">
        <title>Genome sequence of Chthoniobacter flavus Ellin428, an aerobic heterotrophic soil bacterium.</title>
        <authorList>
            <person name="Kant R."/>
            <person name="van Passel M.W."/>
            <person name="Palva A."/>
            <person name="Lucas S."/>
            <person name="Lapidus A."/>
            <person name="Glavina Del Rio T."/>
            <person name="Dalin E."/>
            <person name="Tice H."/>
            <person name="Bruce D."/>
            <person name="Goodwin L."/>
            <person name="Pitluck S."/>
            <person name="Larimer F.W."/>
            <person name="Land M.L."/>
            <person name="Hauser L."/>
            <person name="Sangwan P."/>
            <person name="de Vos W.M."/>
            <person name="Janssen P.H."/>
            <person name="Smidt H."/>
        </authorList>
    </citation>
    <scope>NUCLEOTIDE SEQUENCE [LARGE SCALE GENOMIC DNA]</scope>
    <source>
        <strain evidence="1 2">Ellin428</strain>
    </source>
</reference>